<feature type="domain" description="Tyr recombinase" evidence="5">
    <location>
        <begin position="107"/>
        <end position="266"/>
    </location>
</feature>
<evidence type="ECO:0000256" key="4">
    <source>
        <dbReference type="SAM" id="MobiDB-lite"/>
    </source>
</evidence>
<comment type="similarity">
    <text evidence="1">Belongs to the 'phage' integrase family.</text>
</comment>
<protein>
    <submittedName>
        <fullName evidence="6">Integrase family protein</fullName>
    </submittedName>
</protein>
<dbReference type="STRING" id="588581.Cpap_0846"/>
<sequence>MWYIDIEVYDMALKELVSKKKITKDTAVKYLSCINQISKHTDGKIDINTLNAFLVDKLKDERQFSQYVSAIRKYETYVLKQSESILFGQSYINLVNHFKEIPRNTRAAGSGITDETVARKINAIRNEKLKLAFRLQHKSGLRVKEISDLSKEDISFDDNGQITIHIRSGKGRKSRDVHVREDPYLYERLKDFAEKSDDGRLFYSRSYLKQKAAEYGFESHDLRRHNARNRFKDEVSDGQTQRQAKKTVQKELGHETVSTTEIYLKE</sequence>
<dbReference type="SUPFAM" id="SSF56349">
    <property type="entry name" value="DNA breaking-rejoining enzymes"/>
    <property type="match status" value="1"/>
</dbReference>
<dbReference type="OrthoDB" id="9801717at2"/>
<dbReference type="Pfam" id="PF00589">
    <property type="entry name" value="Phage_integrase"/>
    <property type="match status" value="1"/>
</dbReference>
<evidence type="ECO:0000313" key="6">
    <source>
        <dbReference type="EMBL" id="EGD46234.1"/>
    </source>
</evidence>
<evidence type="ECO:0000256" key="2">
    <source>
        <dbReference type="ARBA" id="ARBA00023125"/>
    </source>
</evidence>
<feature type="region of interest" description="Disordered" evidence="4">
    <location>
        <begin position="233"/>
        <end position="252"/>
    </location>
</feature>
<name>F1TGZ4_9FIRM</name>
<evidence type="ECO:0000259" key="5">
    <source>
        <dbReference type="PROSITE" id="PS51898"/>
    </source>
</evidence>
<accession>F1TGZ4</accession>
<dbReference type="GO" id="GO:0006310">
    <property type="term" value="P:DNA recombination"/>
    <property type="evidence" value="ECO:0007669"/>
    <property type="project" value="UniProtKB-KW"/>
</dbReference>
<dbReference type="AlphaFoldDB" id="F1TGZ4"/>
<dbReference type="Proteomes" id="UP000003860">
    <property type="component" value="Unassembled WGS sequence"/>
</dbReference>
<dbReference type="InterPro" id="IPR011010">
    <property type="entry name" value="DNA_brk_join_enz"/>
</dbReference>
<reference evidence="6" key="2">
    <citation type="submission" date="2011-01" db="EMBL/GenBank/DDBJ databases">
        <title>The Non-contiguous Finished genome of Clostridium papyrosolvens.</title>
        <authorList>
            <person name="Lucas S."/>
            <person name="Copeland A."/>
            <person name="Lapidus A."/>
            <person name="Cheng J.-F."/>
            <person name="Goodwin L."/>
            <person name="Pitluck S."/>
            <person name="Misra M."/>
            <person name="Chertkov O."/>
            <person name="Detter J.C."/>
            <person name="Han C."/>
            <person name="Tapia R."/>
            <person name="Land M."/>
            <person name="Hauser L."/>
            <person name="Kyrpides N."/>
            <person name="Ivanova N."/>
            <person name="Pagani I."/>
            <person name="Mouttaki H."/>
            <person name="He Z."/>
            <person name="Zhou J."/>
            <person name="Hemme C.L."/>
            <person name="Woyke T."/>
        </authorList>
    </citation>
    <scope>NUCLEOTIDE SEQUENCE [LARGE SCALE GENOMIC DNA]</scope>
    <source>
        <strain evidence="6">DSM 2782</strain>
    </source>
</reference>
<dbReference type="EMBL" id="ACXX02000015">
    <property type="protein sequence ID" value="EGD46234.1"/>
    <property type="molecule type" value="Genomic_DNA"/>
</dbReference>
<dbReference type="Gene3D" id="1.10.443.10">
    <property type="entry name" value="Intergrase catalytic core"/>
    <property type="match status" value="1"/>
</dbReference>
<proteinExistence type="inferred from homology"/>
<dbReference type="InterPro" id="IPR050090">
    <property type="entry name" value="Tyrosine_recombinase_XerCD"/>
</dbReference>
<keyword evidence="7" id="KW-1185">Reference proteome</keyword>
<dbReference type="InterPro" id="IPR002104">
    <property type="entry name" value="Integrase_catalytic"/>
</dbReference>
<dbReference type="eggNOG" id="COG4974">
    <property type="taxonomic scope" value="Bacteria"/>
</dbReference>
<dbReference type="RefSeq" id="WP_004621584.1">
    <property type="nucleotide sequence ID" value="NZ_ACXX02000015.1"/>
</dbReference>
<comment type="caution">
    <text evidence="6">The sequence shown here is derived from an EMBL/GenBank/DDBJ whole genome shotgun (WGS) entry which is preliminary data.</text>
</comment>
<evidence type="ECO:0000256" key="3">
    <source>
        <dbReference type="ARBA" id="ARBA00023172"/>
    </source>
</evidence>
<gene>
    <name evidence="6" type="ORF">Cpap_0846</name>
</gene>
<keyword evidence="2" id="KW-0238">DNA-binding</keyword>
<dbReference type="PROSITE" id="PS51898">
    <property type="entry name" value="TYR_RECOMBINASE"/>
    <property type="match status" value="1"/>
</dbReference>
<reference evidence="6" key="1">
    <citation type="submission" date="2009-07" db="EMBL/GenBank/DDBJ databases">
        <authorList>
            <consortium name="US DOE Joint Genome Institute (JGI-PGF)"/>
            <person name="Lucas S."/>
            <person name="Copeland A."/>
            <person name="Lapidus A."/>
            <person name="Glavina del Rio T."/>
            <person name="Tice H."/>
            <person name="Bruce D."/>
            <person name="Goodwin L."/>
            <person name="Pitluck S."/>
            <person name="Larimer F."/>
            <person name="Land M.L."/>
            <person name="Mouttaki H."/>
            <person name="He Z."/>
            <person name="Zhou J."/>
            <person name="Hemme C.L."/>
        </authorList>
    </citation>
    <scope>NUCLEOTIDE SEQUENCE [LARGE SCALE GENOMIC DNA]</scope>
    <source>
        <strain evidence="6">DSM 2782</strain>
    </source>
</reference>
<evidence type="ECO:0000313" key="7">
    <source>
        <dbReference type="Proteomes" id="UP000003860"/>
    </source>
</evidence>
<dbReference type="GO" id="GO:0003677">
    <property type="term" value="F:DNA binding"/>
    <property type="evidence" value="ECO:0007669"/>
    <property type="project" value="UniProtKB-KW"/>
</dbReference>
<organism evidence="6 7">
    <name type="scientific">Ruminiclostridium papyrosolvens DSM 2782</name>
    <dbReference type="NCBI Taxonomy" id="588581"/>
    <lineage>
        <taxon>Bacteria</taxon>
        <taxon>Bacillati</taxon>
        <taxon>Bacillota</taxon>
        <taxon>Clostridia</taxon>
        <taxon>Eubacteriales</taxon>
        <taxon>Oscillospiraceae</taxon>
        <taxon>Ruminiclostridium</taxon>
    </lineage>
</organism>
<dbReference type="PANTHER" id="PTHR30349:SF41">
    <property type="entry name" value="INTEGRASE_RECOMBINASE PROTEIN MJ0367-RELATED"/>
    <property type="match status" value="1"/>
</dbReference>
<evidence type="ECO:0000256" key="1">
    <source>
        <dbReference type="ARBA" id="ARBA00008857"/>
    </source>
</evidence>
<keyword evidence="3" id="KW-0233">DNA recombination</keyword>
<dbReference type="GO" id="GO:0015074">
    <property type="term" value="P:DNA integration"/>
    <property type="evidence" value="ECO:0007669"/>
    <property type="project" value="InterPro"/>
</dbReference>
<dbReference type="InterPro" id="IPR013762">
    <property type="entry name" value="Integrase-like_cat_sf"/>
</dbReference>
<dbReference type="PANTHER" id="PTHR30349">
    <property type="entry name" value="PHAGE INTEGRASE-RELATED"/>
    <property type="match status" value="1"/>
</dbReference>